<dbReference type="AlphaFoldDB" id="X1VN06"/>
<dbReference type="EMBL" id="BARW01025570">
    <property type="protein sequence ID" value="GAJ10040.1"/>
    <property type="molecule type" value="Genomic_DNA"/>
</dbReference>
<dbReference type="InterPro" id="IPR002589">
    <property type="entry name" value="Macro_dom"/>
</dbReference>
<reference evidence="2" key="1">
    <citation type="journal article" date="2014" name="Front. Microbiol.">
        <title>High frequency of phylogenetically diverse reductive dehalogenase-homologous genes in deep subseafloor sedimentary metagenomes.</title>
        <authorList>
            <person name="Kawai M."/>
            <person name="Futagami T."/>
            <person name="Toyoda A."/>
            <person name="Takaki Y."/>
            <person name="Nishi S."/>
            <person name="Hori S."/>
            <person name="Arai W."/>
            <person name="Tsubouchi T."/>
            <person name="Morono Y."/>
            <person name="Uchiyama I."/>
            <person name="Ito T."/>
            <person name="Fujiyama A."/>
            <person name="Inagaki F."/>
            <person name="Takami H."/>
        </authorList>
    </citation>
    <scope>NUCLEOTIDE SEQUENCE</scope>
    <source>
        <strain evidence="2">Expedition CK06-06</strain>
    </source>
</reference>
<evidence type="ECO:0000259" key="1">
    <source>
        <dbReference type="PROSITE" id="PS51154"/>
    </source>
</evidence>
<dbReference type="Gene3D" id="3.40.220.10">
    <property type="entry name" value="Leucine Aminopeptidase, subunit E, domain 1"/>
    <property type="match status" value="1"/>
</dbReference>
<name>X1VN06_9ZZZZ</name>
<sequence>MQKECYQLGSVVLGEAVLTSGGTLKVDYVIHAASMHLGKSTDEDSLKKSIMNSLKRGSEKDLKSIAFPAIGTGIGGISKQICAKIFTEILFSYLKTEPHIFEEVAIILFDKHDYGIFLDVFDKELKVN</sequence>
<dbReference type="PANTHER" id="PTHR11106">
    <property type="entry name" value="GANGLIOSIDE INDUCED DIFFERENTIATION ASSOCIATED PROTEIN 2-RELATED"/>
    <property type="match status" value="1"/>
</dbReference>
<protein>
    <recommendedName>
        <fullName evidence="1">Macro domain-containing protein</fullName>
    </recommendedName>
</protein>
<feature type="domain" description="Macro" evidence="1">
    <location>
        <begin position="1"/>
        <end position="125"/>
    </location>
</feature>
<evidence type="ECO:0000313" key="2">
    <source>
        <dbReference type="EMBL" id="GAJ10040.1"/>
    </source>
</evidence>
<dbReference type="SUPFAM" id="SSF52949">
    <property type="entry name" value="Macro domain-like"/>
    <property type="match status" value="1"/>
</dbReference>
<dbReference type="PANTHER" id="PTHR11106:SF111">
    <property type="entry name" value="MACRO DOMAIN-CONTAINING PROTEIN"/>
    <property type="match status" value="1"/>
</dbReference>
<accession>X1VN06</accession>
<dbReference type="Pfam" id="PF01661">
    <property type="entry name" value="Macro"/>
    <property type="match status" value="1"/>
</dbReference>
<gene>
    <name evidence="2" type="ORF">S12H4_41884</name>
</gene>
<comment type="caution">
    <text evidence="2">The sequence shown here is derived from an EMBL/GenBank/DDBJ whole genome shotgun (WGS) entry which is preliminary data.</text>
</comment>
<dbReference type="InterPro" id="IPR043472">
    <property type="entry name" value="Macro_dom-like"/>
</dbReference>
<organism evidence="2">
    <name type="scientific">marine sediment metagenome</name>
    <dbReference type="NCBI Taxonomy" id="412755"/>
    <lineage>
        <taxon>unclassified sequences</taxon>
        <taxon>metagenomes</taxon>
        <taxon>ecological metagenomes</taxon>
    </lineage>
</organism>
<proteinExistence type="predicted"/>
<dbReference type="PROSITE" id="PS51154">
    <property type="entry name" value="MACRO"/>
    <property type="match status" value="1"/>
</dbReference>